<dbReference type="AlphaFoldDB" id="B3JG59"/>
<sequence>MKHITLFLGIFLLLLAGCQQDDLVSFKDQDKSLKSVRATTSSVVKSRTSLSGNSVIWENGDAIGIFSDVSDSIARYDLTGMSGDEAQFESSKPVRGNTFYAFYPYAADAMISGTNVSFRLPAEQSFNFDSFASGVCPMVAQSTTNSFRFLQVCGLVRLNLKGNMNIQSISLSGKNGEAVAGLGSVNIASDAPEFRLSGGGQESYGEIVLQGNVTLSPSQTTSFYFVVPPQVFSKGMTFKITGTVNGQQQTLTKATERSITVAALL</sequence>
<dbReference type="OrthoDB" id="8440781at2"/>
<accession>B3JG59</accession>
<evidence type="ECO:0000313" key="2">
    <source>
        <dbReference type="Proteomes" id="UP000003146"/>
    </source>
</evidence>
<dbReference type="CDD" id="cd13120">
    <property type="entry name" value="BF2867_like_N"/>
    <property type="match status" value="1"/>
</dbReference>
<evidence type="ECO:0000313" key="1">
    <source>
        <dbReference type="EMBL" id="EDV02070.1"/>
    </source>
</evidence>
<dbReference type="RefSeq" id="WP_007565773.1">
    <property type="nucleotide sequence ID" value="NZ_DS981441.1"/>
</dbReference>
<dbReference type="Proteomes" id="UP000003146">
    <property type="component" value="Unassembled WGS sequence"/>
</dbReference>
<reference evidence="1 2" key="1">
    <citation type="submission" date="2008-04" db="EMBL/GenBank/DDBJ databases">
        <title>Draft genome sequence of Bacteroides coprocola (DSM 17136).</title>
        <authorList>
            <person name="Sudarsanam P."/>
            <person name="Ley R."/>
            <person name="Guruge J."/>
            <person name="Turnbaugh P.J."/>
            <person name="Mahowald M."/>
            <person name="Liep D."/>
            <person name="Gordon J."/>
        </authorList>
    </citation>
    <scope>NUCLEOTIDE SEQUENCE [LARGE SCALE GENOMIC DNA]</scope>
    <source>
        <strain evidence="1 2">DSM 17136</strain>
    </source>
</reference>
<dbReference type="STRING" id="470145.BACCOP_00861"/>
<dbReference type="GeneID" id="79860036"/>
<name>B3JG59_9BACT</name>
<proteinExistence type="predicted"/>
<dbReference type="eggNOG" id="COG5492">
    <property type="taxonomic scope" value="Bacteria"/>
</dbReference>
<dbReference type="InterPro" id="IPR042278">
    <property type="entry name" value="Mfa-like_1_N"/>
</dbReference>
<dbReference type="Pfam" id="PF13149">
    <property type="entry name" value="Mfa_like_1"/>
    <property type="match status" value="1"/>
</dbReference>
<dbReference type="Gene3D" id="2.60.40.2620">
    <property type="entry name" value="Fimbrillin-like"/>
    <property type="match status" value="1"/>
</dbReference>
<protein>
    <submittedName>
        <fullName evidence="1">Uncharacterized protein</fullName>
    </submittedName>
</protein>
<dbReference type="InterPro" id="IPR025049">
    <property type="entry name" value="Mfa-like_1"/>
</dbReference>
<comment type="caution">
    <text evidence="1">The sequence shown here is derived from an EMBL/GenBank/DDBJ whole genome shotgun (WGS) entry which is preliminary data.</text>
</comment>
<dbReference type="EMBL" id="ABIY02000064">
    <property type="protein sequence ID" value="EDV02070.1"/>
    <property type="molecule type" value="Genomic_DNA"/>
</dbReference>
<reference evidence="1 2" key="2">
    <citation type="submission" date="2008-04" db="EMBL/GenBank/DDBJ databases">
        <authorList>
            <person name="Fulton L."/>
            <person name="Clifton S."/>
            <person name="Fulton B."/>
            <person name="Xu J."/>
            <person name="Minx P."/>
            <person name="Pepin K.H."/>
            <person name="Johnson M."/>
            <person name="Thiruvilangam P."/>
            <person name="Bhonagiri V."/>
            <person name="Nash W.E."/>
            <person name="Mardis E.R."/>
            <person name="Wilson R.K."/>
        </authorList>
    </citation>
    <scope>NUCLEOTIDE SEQUENCE [LARGE SCALE GENOMIC DNA]</scope>
    <source>
        <strain evidence="1 2">DSM 17136</strain>
    </source>
</reference>
<dbReference type="HOGENOM" id="CLU_1048266_0_0_10"/>
<organism evidence="1 2">
    <name type="scientific">Phocaeicola coprocola DSM 17136</name>
    <dbReference type="NCBI Taxonomy" id="470145"/>
    <lineage>
        <taxon>Bacteria</taxon>
        <taxon>Pseudomonadati</taxon>
        <taxon>Bacteroidota</taxon>
        <taxon>Bacteroidia</taxon>
        <taxon>Bacteroidales</taxon>
        <taxon>Bacteroidaceae</taxon>
        <taxon>Phocaeicola</taxon>
    </lineage>
</organism>
<gene>
    <name evidence="1" type="ORF">BACCOP_00861</name>
</gene>
<dbReference type="PROSITE" id="PS51257">
    <property type="entry name" value="PROKAR_LIPOPROTEIN"/>
    <property type="match status" value="1"/>
</dbReference>